<reference evidence="2 3" key="1">
    <citation type="submission" date="2018-05" db="EMBL/GenBank/DDBJ databases">
        <title>Oceanovita maritima gen. nov., sp. nov., a marine bacterium in the family Rhodobacteraceae isolated from surface seawater of Lundu port Xiamen, China.</title>
        <authorList>
            <person name="Hetharua B.H."/>
            <person name="Min D."/>
            <person name="Liao H."/>
            <person name="Tian Y."/>
        </authorList>
    </citation>
    <scope>NUCLEOTIDE SEQUENCE [LARGE SCALE GENOMIC DNA]</scope>
    <source>
        <strain evidence="2 3">FSX-11</strain>
    </source>
</reference>
<dbReference type="EMBL" id="QFVT01000004">
    <property type="protein sequence ID" value="PYC47931.1"/>
    <property type="molecule type" value="Genomic_DNA"/>
</dbReference>
<dbReference type="PANTHER" id="PTHR41521:SF4">
    <property type="entry name" value="BLR0684 PROTEIN"/>
    <property type="match status" value="1"/>
</dbReference>
<protein>
    <submittedName>
        <fullName evidence="2">DUF1330 domain-containing protein</fullName>
    </submittedName>
</protein>
<organism evidence="2 3">
    <name type="scientific">Litorivita pollutaquae</name>
    <dbReference type="NCBI Taxonomy" id="2200892"/>
    <lineage>
        <taxon>Bacteria</taxon>
        <taxon>Pseudomonadati</taxon>
        <taxon>Pseudomonadota</taxon>
        <taxon>Alphaproteobacteria</taxon>
        <taxon>Rhodobacterales</taxon>
        <taxon>Paracoccaceae</taxon>
        <taxon>Litorivita</taxon>
    </lineage>
</organism>
<dbReference type="AlphaFoldDB" id="A0A2V4MMJ9"/>
<evidence type="ECO:0000259" key="1">
    <source>
        <dbReference type="Pfam" id="PF07045"/>
    </source>
</evidence>
<dbReference type="Gene3D" id="3.30.70.100">
    <property type="match status" value="1"/>
</dbReference>
<dbReference type="PANTHER" id="PTHR41521">
    <property type="match status" value="1"/>
</dbReference>
<comment type="caution">
    <text evidence="2">The sequence shown here is derived from an EMBL/GenBank/DDBJ whole genome shotgun (WGS) entry which is preliminary data.</text>
</comment>
<dbReference type="SUPFAM" id="SSF54909">
    <property type="entry name" value="Dimeric alpha+beta barrel"/>
    <property type="match status" value="1"/>
</dbReference>
<proteinExistence type="predicted"/>
<dbReference type="OrthoDB" id="9806380at2"/>
<gene>
    <name evidence="2" type="ORF">DI396_07535</name>
</gene>
<sequence length="100" mass="11020">MTAYSVLAVTPTDDSWIPGYIEPVGEIIAKHGGKYIARTTSHEQVEGEDQPAALRVILEWPNTQAAHDFVNDPDYAPYLEARHKGSTSVHFIIDGKDDLA</sequence>
<evidence type="ECO:0000313" key="2">
    <source>
        <dbReference type="EMBL" id="PYC47931.1"/>
    </source>
</evidence>
<dbReference type="InterPro" id="IPR010753">
    <property type="entry name" value="DUF1330"/>
</dbReference>
<name>A0A2V4MMJ9_9RHOB</name>
<accession>A0A2V4MMJ9</accession>
<dbReference type="Proteomes" id="UP000248012">
    <property type="component" value="Unassembled WGS sequence"/>
</dbReference>
<dbReference type="InterPro" id="IPR011008">
    <property type="entry name" value="Dimeric_a/b-barrel"/>
</dbReference>
<keyword evidence="3" id="KW-1185">Reference proteome</keyword>
<feature type="domain" description="DUF1330" evidence="1">
    <location>
        <begin position="2"/>
        <end position="95"/>
    </location>
</feature>
<evidence type="ECO:0000313" key="3">
    <source>
        <dbReference type="Proteomes" id="UP000248012"/>
    </source>
</evidence>
<dbReference type="Pfam" id="PF07045">
    <property type="entry name" value="DUF1330"/>
    <property type="match status" value="1"/>
</dbReference>
<dbReference type="RefSeq" id="WP_110795581.1">
    <property type="nucleotide sequence ID" value="NZ_KZ826483.1"/>
</dbReference>